<evidence type="ECO:0000256" key="11">
    <source>
        <dbReference type="SAM" id="Phobius"/>
    </source>
</evidence>
<evidence type="ECO:0000256" key="2">
    <source>
        <dbReference type="ARBA" id="ARBA00006513"/>
    </source>
</evidence>
<gene>
    <name evidence="12" type="ORF">AAG570_007656</name>
</gene>
<feature type="transmembrane region" description="Helical" evidence="11">
    <location>
        <begin position="390"/>
        <end position="413"/>
    </location>
</feature>
<sequence>MIAFSLVEVMDNSVKLLSLQGIYLMYLYVGSIAVIICIYIWVLVDSCASFNNESEAGLTNSVMVDAELGRLSLTRFGSLKRAHISRDKTSATSFYLRIGALAFGLGTLVFNGLEMAMHSMMEGPCLNDVVFVHPVLHGLFTFLQMHFLFVNSQVLVERFGLIARFGFMHLAATNLALWARLVVWESGIEWTYFVHLSQSGGSFSQTSSTYDDGIPTPLQLKGFPRAFTSLSRQERDIVFKYNSTWISDVYRPISDNQISQVVALHQCLNTNSLGQLWTSSMPFLYPFIVQFSLIAAGVTYVMGQNVGIDQIRKIKPQMKKSVNNNNNNVIGKVCQSSCTVDAHYPSSHIDCTGASKGLFLGLLCLVASIVVIIIFLVVKEDNGFPTQTLFWITTGTLGIILLLSTVMMIPGLIQIRKLSHTGKSPMMLDSLLSAVTLAGVQLYSVFGIVVGASAVYIASPHSVEQQQHIMLLAVSTLQLIQSGIQSTLIEEGLRRGALTRNQQVTTPARQVITFLLCSNAALWALDSFVTQSWLSQELQLKFMGVLAWGVVSRIALPLLVFYRFHSGVLLLEIWQRTYRNNRVDNSN</sequence>
<accession>A0ABD0XU56</accession>
<evidence type="ECO:0000256" key="3">
    <source>
        <dbReference type="ARBA" id="ARBA00022448"/>
    </source>
</evidence>
<name>A0ABD0XU56_9HEMI</name>
<dbReference type="EMBL" id="JBFDAA010000021">
    <property type="protein sequence ID" value="KAL1114832.1"/>
    <property type="molecule type" value="Genomic_DNA"/>
</dbReference>
<feature type="transmembrane region" description="Helical" evidence="11">
    <location>
        <begin position="358"/>
        <end position="378"/>
    </location>
</feature>
<keyword evidence="8" id="KW-0406">Ion transport</keyword>
<reference evidence="12 13" key="1">
    <citation type="submission" date="2024-07" db="EMBL/GenBank/DDBJ databases">
        <title>Chromosome-level genome assembly of the water stick insect Ranatra chinensis (Heteroptera: Nepidae).</title>
        <authorList>
            <person name="Liu X."/>
        </authorList>
    </citation>
    <scope>NUCLEOTIDE SEQUENCE [LARGE SCALE GENOMIC DNA]</scope>
    <source>
        <strain evidence="12">Cailab_2021Rc</strain>
        <tissue evidence="12">Muscle</tissue>
    </source>
</reference>
<evidence type="ECO:0000256" key="1">
    <source>
        <dbReference type="ARBA" id="ARBA00004651"/>
    </source>
</evidence>
<feature type="transmembrane region" description="Helical" evidence="11">
    <location>
        <begin position="283"/>
        <end position="303"/>
    </location>
</feature>
<evidence type="ECO:0000256" key="10">
    <source>
        <dbReference type="ARBA" id="ARBA00023303"/>
    </source>
</evidence>
<feature type="transmembrane region" description="Helical" evidence="11">
    <location>
        <begin position="130"/>
        <end position="149"/>
    </location>
</feature>
<evidence type="ECO:0000313" key="13">
    <source>
        <dbReference type="Proteomes" id="UP001558652"/>
    </source>
</evidence>
<evidence type="ECO:0000256" key="5">
    <source>
        <dbReference type="ARBA" id="ARBA00022692"/>
    </source>
</evidence>
<keyword evidence="9 11" id="KW-0472">Membrane</keyword>
<evidence type="ECO:0000256" key="8">
    <source>
        <dbReference type="ARBA" id="ARBA00023065"/>
    </source>
</evidence>
<dbReference type="PANTHER" id="PTHR21522">
    <property type="entry name" value="PROTON CHANNEL OTOP"/>
    <property type="match status" value="1"/>
</dbReference>
<keyword evidence="5 11" id="KW-0812">Transmembrane</keyword>
<dbReference type="Proteomes" id="UP001558652">
    <property type="component" value="Unassembled WGS sequence"/>
</dbReference>
<dbReference type="AlphaFoldDB" id="A0ABD0XU56"/>
<feature type="transmembrane region" description="Helical" evidence="11">
    <location>
        <begin position="434"/>
        <end position="457"/>
    </location>
</feature>
<organism evidence="12 13">
    <name type="scientific">Ranatra chinensis</name>
    <dbReference type="NCBI Taxonomy" id="642074"/>
    <lineage>
        <taxon>Eukaryota</taxon>
        <taxon>Metazoa</taxon>
        <taxon>Ecdysozoa</taxon>
        <taxon>Arthropoda</taxon>
        <taxon>Hexapoda</taxon>
        <taxon>Insecta</taxon>
        <taxon>Pterygota</taxon>
        <taxon>Neoptera</taxon>
        <taxon>Paraneoptera</taxon>
        <taxon>Hemiptera</taxon>
        <taxon>Heteroptera</taxon>
        <taxon>Panheteroptera</taxon>
        <taxon>Nepomorpha</taxon>
        <taxon>Nepidae</taxon>
        <taxon>Ranatrinae</taxon>
        <taxon>Ranatra</taxon>
    </lineage>
</organism>
<feature type="transmembrane region" description="Helical" evidence="11">
    <location>
        <begin position="554"/>
        <end position="574"/>
    </location>
</feature>
<dbReference type="GO" id="GO:0015252">
    <property type="term" value="F:proton channel activity"/>
    <property type="evidence" value="ECO:0007669"/>
    <property type="project" value="UniProtKB-ARBA"/>
</dbReference>
<dbReference type="InterPro" id="IPR004878">
    <property type="entry name" value="Otopetrin"/>
</dbReference>
<comment type="similarity">
    <text evidence="2">Belongs to the otopetrin family.</text>
</comment>
<keyword evidence="7 11" id="KW-1133">Transmembrane helix</keyword>
<evidence type="ECO:0000256" key="7">
    <source>
        <dbReference type="ARBA" id="ARBA00022989"/>
    </source>
</evidence>
<comment type="caution">
    <text evidence="12">The sequence shown here is derived from an EMBL/GenBank/DDBJ whole genome shotgun (WGS) entry which is preliminary data.</text>
</comment>
<keyword evidence="3" id="KW-0813">Transport</keyword>
<evidence type="ECO:0000256" key="9">
    <source>
        <dbReference type="ARBA" id="ARBA00023136"/>
    </source>
</evidence>
<comment type="subcellular location">
    <subcellularLocation>
        <location evidence="1">Cell membrane</location>
        <topology evidence="1">Multi-pass membrane protein</topology>
    </subcellularLocation>
</comment>
<feature type="transmembrane region" description="Helical" evidence="11">
    <location>
        <begin position="94"/>
        <end position="110"/>
    </location>
</feature>
<keyword evidence="6" id="KW-0375">Hydrogen ion transport</keyword>
<protein>
    <submittedName>
        <fullName evidence="12">Uncharacterized protein</fullName>
    </submittedName>
</protein>
<evidence type="ECO:0000256" key="4">
    <source>
        <dbReference type="ARBA" id="ARBA00022475"/>
    </source>
</evidence>
<proteinExistence type="inferred from homology"/>
<dbReference type="PANTHER" id="PTHR21522:SF32">
    <property type="entry name" value="OTOPETRIN-2"/>
    <property type="match status" value="1"/>
</dbReference>
<evidence type="ECO:0000256" key="6">
    <source>
        <dbReference type="ARBA" id="ARBA00022781"/>
    </source>
</evidence>
<feature type="transmembrane region" description="Helical" evidence="11">
    <location>
        <begin position="20"/>
        <end position="44"/>
    </location>
</feature>
<keyword evidence="10" id="KW-0407">Ion channel</keyword>
<feature type="transmembrane region" description="Helical" evidence="11">
    <location>
        <begin position="161"/>
        <end position="183"/>
    </location>
</feature>
<dbReference type="GO" id="GO:0005886">
    <property type="term" value="C:plasma membrane"/>
    <property type="evidence" value="ECO:0007669"/>
    <property type="project" value="UniProtKB-SubCell"/>
</dbReference>
<evidence type="ECO:0000313" key="12">
    <source>
        <dbReference type="EMBL" id="KAL1114832.1"/>
    </source>
</evidence>
<keyword evidence="4" id="KW-1003">Cell membrane</keyword>
<dbReference type="Pfam" id="PF03189">
    <property type="entry name" value="Otopetrin"/>
    <property type="match status" value="1"/>
</dbReference>
<keyword evidence="13" id="KW-1185">Reference proteome</keyword>